<evidence type="ECO:0000256" key="1">
    <source>
        <dbReference type="SAM" id="Phobius"/>
    </source>
</evidence>
<evidence type="ECO:0000313" key="2">
    <source>
        <dbReference type="EMBL" id="AGI68920.1"/>
    </source>
</evidence>
<sequence>MTPNTAARIVGLTGWGLMIFGVPFVSIAFAGYDSFAHASIDFLDFSRTHTETLTRDARLFGAVFAGLITGFGALYAFGIAPLLKVRNIEANRIARRAGIIAAIVWFVVDSTGSVASGVWSNAMFNVIYLLLLVVPLAMVEFER</sequence>
<organism evidence="2 3">
    <name type="scientific">Octadecabacter antarcticus 307</name>
    <dbReference type="NCBI Taxonomy" id="391626"/>
    <lineage>
        <taxon>Bacteria</taxon>
        <taxon>Pseudomonadati</taxon>
        <taxon>Pseudomonadota</taxon>
        <taxon>Alphaproteobacteria</taxon>
        <taxon>Rhodobacterales</taxon>
        <taxon>Roseobacteraceae</taxon>
        <taxon>Octadecabacter</taxon>
    </lineage>
</organism>
<dbReference type="Proteomes" id="UP000005307">
    <property type="component" value="Chromosome"/>
</dbReference>
<feature type="transmembrane region" description="Helical" evidence="1">
    <location>
        <begin position="59"/>
        <end position="85"/>
    </location>
</feature>
<keyword evidence="1" id="KW-1133">Transmembrane helix</keyword>
<accession>M9RGI8</accession>
<name>M9RGI8_9RHOB</name>
<feature type="transmembrane region" description="Helical" evidence="1">
    <location>
        <begin position="12"/>
        <end position="32"/>
    </location>
</feature>
<dbReference type="AlphaFoldDB" id="M9RGI8"/>
<keyword evidence="3" id="KW-1185">Reference proteome</keyword>
<gene>
    <name evidence="2" type="ORF">OAN307_c34280</name>
</gene>
<keyword evidence="1" id="KW-0472">Membrane</keyword>
<dbReference type="OrthoDB" id="330925at2"/>
<dbReference type="HOGENOM" id="CLU_149982_0_0_5"/>
<feature type="transmembrane region" description="Helical" evidence="1">
    <location>
        <begin position="97"/>
        <end position="116"/>
    </location>
</feature>
<keyword evidence="1" id="KW-0812">Transmembrane</keyword>
<evidence type="ECO:0000313" key="3">
    <source>
        <dbReference type="Proteomes" id="UP000005307"/>
    </source>
</evidence>
<protein>
    <submittedName>
        <fullName evidence="2">Uncharacterized protein</fullName>
    </submittedName>
</protein>
<dbReference type="RefSeq" id="WP_015500893.1">
    <property type="nucleotide sequence ID" value="NC_020911.1"/>
</dbReference>
<proteinExistence type="predicted"/>
<dbReference type="EMBL" id="CP003740">
    <property type="protein sequence ID" value="AGI68920.1"/>
    <property type="molecule type" value="Genomic_DNA"/>
</dbReference>
<dbReference type="KEGG" id="oat:OAN307_c34280"/>
<reference evidence="2 3" key="1">
    <citation type="journal article" date="2013" name="PLoS ONE">
        <title>Poles Apart: Arctic and Antarctic Octadecabacter strains Share High Genome Plasticity and a New Type of Xanthorhodopsin.</title>
        <authorList>
            <person name="Vollmers J."/>
            <person name="Voget S."/>
            <person name="Dietrich S."/>
            <person name="Gollnow K."/>
            <person name="Smits M."/>
            <person name="Meyer K."/>
            <person name="Brinkhoff T."/>
            <person name="Simon M."/>
            <person name="Daniel R."/>
        </authorList>
    </citation>
    <scope>NUCLEOTIDE SEQUENCE [LARGE SCALE GENOMIC DNA]</scope>
    <source>
        <strain evidence="2 3">307</strain>
    </source>
</reference>
<feature type="transmembrane region" description="Helical" evidence="1">
    <location>
        <begin position="122"/>
        <end position="141"/>
    </location>
</feature>